<dbReference type="OMA" id="GCYFVVG"/>
<dbReference type="InterPro" id="IPR014729">
    <property type="entry name" value="Rossmann-like_a/b/a_fold"/>
</dbReference>
<gene>
    <name evidence="1" type="ORF">ABL78_2114</name>
</gene>
<name>A0A0N0P7H4_LEPSE</name>
<dbReference type="AlphaFoldDB" id="A0A0N0P7H4"/>
<evidence type="ECO:0000313" key="2">
    <source>
        <dbReference type="Proteomes" id="UP000038009"/>
    </source>
</evidence>
<accession>A0A0N0P7H4</accession>
<reference evidence="1 2" key="1">
    <citation type="journal article" date="2015" name="PLoS Pathog.">
        <title>Leptomonas seymouri: Adaptations to the Dixenous Life Cycle Analyzed by Genome Sequencing, Transcriptome Profiling and Co-infection with Leishmania donovani.</title>
        <authorList>
            <person name="Kraeva N."/>
            <person name="Butenko A."/>
            <person name="Hlavacova J."/>
            <person name="Kostygov A."/>
            <person name="Myskova J."/>
            <person name="Grybchuk D."/>
            <person name="Lestinova T."/>
            <person name="Votypka J."/>
            <person name="Volf P."/>
            <person name="Opperdoes F."/>
            <person name="Flegontov P."/>
            <person name="Lukes J."/>
            <person name="Yurchenko V."/>
        </authorList>
    </citation>
    <scope>NUCLEOTIDE SEQUENCE [LARGE SCALE GENOMIC DNA]</scope>
    <source>
        <strain evidence="1 2">ATCC 30220</strain>
    </source>
</reference>
<protein>
    <recommendedName>
        <fullName evidence="3">Cytidyltransferase-like domain-containing protein</fullName>
    </recommendedName>
</protein>
<dbReference type="Proteomes" id="UP000038009">
    <property type="component" value="Unassembled WGS sequence"/>
</dbReference>
<dbReference type="VEuPathDB" id="TriTrypDB:Lsey_0040_0250"/>
<keyword evidence="2" id="KW-1185">Reference proteome</keyword>
<dbReference type="PANTHER" id="PTHR31285">
    <property type="entry name" value="NICOTINAMIDE MONONUCLEOTIDE ADENYLYLTRANSFERASE"/>
    <property type="match status" value="1"/>
</dbReference>
<dbReference type="SUPFAM" id="SSF52374">
    <property type="entry name" value="Nucleotidylyl transferase"/>
    <property type="match status" value="1"/>
</dbReference>
<dbReference type="GO" id="GO:0000309">
    <property type="term" value="F:nicotinamide-nucleotide adenylyltransferase activity"/>
    <property type="evidence" value="ECO:0007669"/>
    <property type="project" value="TreeGrafter"/>
</dbReference>
<dbReference type="Gene3D" id="3.40.50.620">
    <property type="entry name" value="HUPs"/>
    <property type="match status" value="1"/>
</dbReference>
<organism evidence="1 2">
    <name type="scientific">Leptomonas seymouri</name>
    <dbReference type="NCBI Taxonomy" id="5684"/>
    <lineage>
        <taxon>Eukaryota</taxon>
        <taxon>Discoba</taxon>
        <taxon>Euglenozoa</taxon>
        <taxon>Kinetoplastea</taxon>
        <taxon>Metakinetoplastina</taxon>
        <taxon>Trypanosomatida</taxon>
        <taxon>Trypanosomatidae</taxon>
        <taxon>Leishmaniinae</taxon>
        <taxon>Leptomonas</taxon>
    </lineage>
</organism>
<comment type="caution">
    <text evidence="1">The sequence shown here is derived from an EMBL/GenBank/DDBJ whole genome shotgun (WGS) entry which is preliminary data.</text>
</comment>
<evidence type="ECO:0000313" key="1">
    <source>
        <dbReference type="EMBL" id="KPI88799.1"/>
    </source>
</evidence>
<dbReference type="GO" id="GO:0005737">
    <property type="term" value="C:cytoplasm"/>
    <property type="evidence" value="ECO:0007669"/>
    <property type="project" value="TreeGrafter"/>
</dbReference>
<dbReference type="GO" id="GO:0005634">
    <property type="term" value="C:nucleus"/>
    <property type="evidence" value="ECO:0007669"/>
    <property type="project" value="TreeGrafter"/>
</dbReference>
<evidence type="ECO:0008006" key="3">
    <source>
        <dbReference type="Google" id="ProtNLM"/>
    </source>
</evidence>
<dbReference type="GO" id="GO:0016887">
    <property type="term" value="F:ATP hydrolysis activity"/>
    <property type="evidence" value="ECO:0007669"/>
    <property type="project" value="TreeGrafter"/>
</dbReference>
<dbReference type="PANTHER" id="PTHR31285:SF0">
    <property type="entry name" value="NICOTINAMIDE MONONUCLEOTIDE ADENYLYLTRANSFERASE"/>
    <property type="match status" value="1"/>
</dbReference>
<dbReference type="OrthoDB" id="5591297at2759"/>
<proteinExistence type="predicted"/>
<sequence>MSIEALIEAIHASPVRLSLCICGAGAGVIARLTQVPECSRTLLEADVLYHRAATRIALDGLPKNVVSAETARRLAQHAFHVSRTVAIAEAREKTPEGEKMLDGRYLFGIGATSAVKTGRARRSSDQVFVSVWGGTVNPHTLNPLILEPDTVAEVGNVFDYHMHMPDSLDRAGQDRQVELVVLHAISETVARCAPVANTQLAHRISSHVCPISLLHTLLPLPPAPTTTASTSLSSAVESSTRLCATPSCSGPYRVFLDTAHEVAEAIQALLSYHPAPGMPEDVCMLWNQRGELRRAGLLPYAAEWDGPEVSKPADVDASAHSSPTVLRPLRLLYPGSFNPLHYGHTELAQAAVRVLRQQPKFRHDPHIFVQVTYEIAVKVVDKGAIACDDLQRRVAQFLERGERIAVTNAKLFINKAKLFPGHGFLIGIDTAVRVLDPQYYSTSTDPHEAEAAMIEALQRDIGDRGCYFVVGGRKVGDNPESWKDLSMLSVPPAIQHLFMGIPDVEFRVDISSTELRSRKRARHRLSALSHSNM</sequence>
<dbReference type="EMBL" id="LJSK01000040">
    <property type="protein sequence ID" value="KPI88799.1"/>
    <property type="molecule type" value="Genomic_DNA"/>
</dbReference>